<dbReference type="GO" id="GO:0008422">
    <property type="term" value="F:beta-glucosidase activity"/>
    <property type="evidence" value="ECO:0007669"/>
    <property type="project" value="TreeGrafter"/>
</dbReference>
<keyword evidence="3 6" id="KW-0326">Glycosidase</keyword>
<keyword evidence="7" id="KW-0732">Signal</keyword>
<dbReference type="Proteomes" id="UP000737018">
    <property type="component" value="Unassembled WGS sequence"/>
</dbReference>
<sequence>MAIQGPFLFCLLGLACLSAYTEAAKPSHSKPFNRTCFPNGFIFGAGSAAYQSEGAAHIDGRGPSIWDTFTREHPEKIADGSNGDVADDFYHRYKGDIKLMRKIGLDSFRFSISWSRILPKGKISGGVNPQGVKFYNNLINELLLNGIKPLVTLFHFDTPQALEDEYGGLLSPKIVKDYLDYVDFCFKTFGDQVKLWVTMNEPNGLCINGYTLGTSAPGRCSNYVGNCTAGNSATEPYIVAHNLLLAHGGAVKLYKDKYQPYQHGKIGITIVSHWFVPKYQISANRKATYRVLDFLFGWFVHPVIYGDYPKSMKSLVGNRLPRFTEAQSKLLKGSLDFLGVNYYTTNYVESAPSSNGVNVSYVSDRQATLTTDKNGTPIGTPTALNWLFIYPKGLRELLLYIKENYNNPVIYITENGMADANNRSLPIKDALKDSLRVKYHYGHLSYLLKAIKEGVNVKGYYVWSFFDDFEWDAGYTARFGLIFVDFNNNLRRYLKHSAYLFKLFLLK</sequence>
<dbReference type="Gene3D" id="3.20.20.80">
    <property type="entry name" value="Glycosidases"/>
    <property type="match status" value="1"/>
</dbReference>
<evidence type="ECO:0000256" key="3">
    <source>
        <dbReference type="ARBA" id="ARBA00023295"/>
    </source>
</evidence>
<dbReference type="PANTHER" id="PTHR10353">
    <property type="entry name" value="GLYCOSYL HYDROLASE"/>
    <property type="match status" value="1"/>
</dbReference>
<evidence type="ECO:0000256" key="2">
    <source>
        <dbReference type="ARBA" id="ARBA00022801"/>
    </source>
</evidence>
<proteinExistence type="inferred from homology"/>
<comment type="caution">
    <text evidence="8">The sequence shown here is derived from an EMBL/GenBank/DDBJ whole genome shotgun (WGS) entry which is preliminary data.</text>
</comment>
<feature type="active site" description="Nucleophile" evidence="4">
    <location>
        <position position="414"/>
    </location>
</feature>
<evidence type="ECO:0000313" key="8">
    <source>
        <dbReference type="EMBL" id="KAF3958906.1"/>
    </source>
</evidence>
<dbReference type="PANTHER" id="PTHR10353:SF297">
    <property type="entry name" value="VICIANIN HYDROLASE-LIKE"/>
    <property type="match status" value="1"/>
</dbReference>
<evidence type="ECO:0000313" key="9">
    <source>
        <dbReference type="Proteomes" id="UP000737018"/>
    </source>
</evidence>
<dbReference type="InterPro" id="IPR018120">
    <property type="entry name" value="Glyco_hydro_1_AS"/>
</dbReference>
<dbReference type="Pfam" id="PF00232">
    <property type="entry name" value="Glyco_hydro_1"/>
    <property type="match status" value="1"/>
</dbReference>
<protein>
    <submittedName>
        <fullName evidence="8">Uncharacterized protein</fullName>
    </submittedName>
</protein>
<dbReference type="PRINTS" id="PR00131">
    <property type="entry name" value="GLHYDRLASE1"/>
</dbReference>
<comment type="similarity">
    <text evidence="1 5">Belongs to the glycosyl hydrolase 1 family.</text>
</comment>
<dbReference type="FunFam" id="3.20.20.80:FF:000020">
    <property type="entry name" value="Beta-glucosidase 12"/>
    <property type="match status" value="1"/>
</dbReference>
<evidence type="ECO:0000256" key="7">
    <source>
        <dbReference type="SAM" id="SignalP"/>
    </source>
</evidence>
<dbReference type="SUPFAM" id="SSF51445">
    <property type="entry name" value="(Trans)glycosidases"/>
    <property type="match status" value="1"/>
</dbReference>
<dbReference type="InterPro" id="IPR017853">
    <property type="entry name" value="GH"/>
</dbReference>
<dbReference type="PROSITE" id="PS00572">
    <property type="entry name" value="GLYCOSYL_HYDROL_F1_1"/>
    <property type="match status" value="1"/>
</dbReference>
<reference evidence="8" key="1">
    <citation type="submission" date="2020-03" db="EMBL/GenBank/DDBJ databases">
        <title>Castanea mollissima Vanexum genome sequencing.</title>
        <authorList>
            <person name="Staton M."/>
        </authorList>
    </citation>
    <scope>NUCLEOTIDE SEQUENCE</scope>
    <source>
        <tissue evidence="8">Leaf</tissue>
    </source>
</reference>
<evidence type="ECO:0000256" key="1">
    <source>
        <dbReference type="ARBA" id="ARBA00010838"/>
    </source>
</evidence>
<feature type="chain" id="PRO_5035232094" evidence="7">
    <location>
        <begin position="24"/>
        <end position="507"/>
    </location>
</feature>
<organism evidence="8 9">
    <name type="scientific">Castanea mollissima</name>
    <name type="common">Chinese chestnut</name>
    <dbReference type="NCBI Taxonomy" id="60419"/>
    <lineage>
        <taxon>Eukaryota</taxon>
        <taxon>Viridiplantae</taxon>
        <taxon>Streptophyta</taxon>
        <taxon>Embryophyta</taxon>
        <taxon>Tracheophyta</taxon>
        <taxon>Spermatophyta</taxon>
        <taxon>Magnoliopsida</taxon>
        <taxon>eudicotyledons</taxon>
        <taxon>Gunneridae</taxon>
        <taxon>Pentapetalae</taxon>
        <taxon>rosids</taxon>
        <taxon>fabids</taxon>
        <taxon>Fagales</taxon>
        <taxon>Fagaceae</taxon>
        <taxon>Castanea</taxon>
    </lineage>
</organism>
<dbReference type="InterPro" id="IPR001360">
    <property type="entry name" value="Glyco_hydro_1"/>
</dbReference>
<keyword evidence="9" id="KW-1185">Reference proteome</keyword>
<keyword evidence="2 6" id="KW-0378">Hydrolase</keyword>
<dbReference type="EMBL" id="JRKL02002450">
    <property type="protein sequence ID" value="KAF3958906.1"/>
    <property type="molecule type" value="Genomic_DNA"/>
</dbReference>
<dbReference type="GO" id="GO:0005975">
    <property type="term" value="P:carbohydrate metabolic process"/>
    <property type="evidence" value="ECO:0007669"/>
    <property type="project" value="InterPro"/>
</dbReference>
<dbReference type="OrthoDB" id="65569at2759"/>
<dbReference type="InterPro" id="IPR033132">
    <property type="entry name" value="GH_1_N_CS"/>
</dbReference>
<feature type="signal peptide" evidence="7">
    <location>
        <begin position="1"/>
        <end position="23"/>
    </location>
</feature>
<name>A0A8J4R803_9ROSI</name>
<evidence type="ECO:0000256" key="4">
    <source>
        <dbReference type="PROSITE-ProRule" id="PRU10055"/>
    </source>
</evidence>
<gene>
    <name evidence="8" type="ORF">CMV_016232</name>
</gene>
<accession>A0A8J4R803</accession>
<dbReference type="AlphaFoldDB" id="A0A8J4R803"/>
<evidence type="ECO:0000256" key="6">
    <source>
        <dbReference type="RuleBase" id="RU004468"/>
    </source>
</evidence>
<dbReference type="PROSITE" id="PS00653">
    <property type="entry name" value="GLYCOSYL_HYDROL_F1_2"/>
    <property type="match status" value="1"/>
</dbReference>
<evidence type="ECO:0000256" key="5">
    <source>
        <dbReference type="RuleBase" id="RU003690"/>
    </source>
</evidence>